<dbReference type="AlphaFoldDB" id="A0A7C9UZZ9"/>
<keyword evidence="2" id="KW-1185">Reference proteome</keyword>
<accession>A0A7C9UZZ9</accession>
<dbReference type="InterPro" id="IPR021327">
    <property type="entry name" value="DUF2934"/>
</dbReference>
<reference evidence="1 2" key="1">
    <citation type="submission" date="2020-02" db="EMBL/GenBank/DDBJ databases">
        <authorList>
            <person name="Dziuba M."/>
            <person name="Kuznetsov B."/>
            <person name="Mardanov A."/>
            <person name="Ravin N."/>
            <person name="Grouzdev D."/>
        </authorList>
    </citation>
    <scope>NUCLEOTIDE SEQUENCE [LARGE SCALE GENOMIC DNA]</scope>
    <source>
        <strain evidence="1 2">SpK</strain>
    </source>
</reference>
<evidence type="ECO:0000313" key="2">
    <source>
        <dbReference type="Proteomes" id="UP000480684"/>
    </source>
</evidence>
<sequence length="39" mass="4707">MTIIRERAYFIWESRGRPHGQDLEHWLMAEMECAGFTTH</sequence>
<dbReference type="Proteomes" id="UP000480684">
    <property type="component" value="Unassembled WGS sequence"/>
</dbReference>
<dbReference type="EMBL" id="JAAIYP010000039">
    <property type="protein sequence ID" value="NFV81115.1"/>
    <property type="molecule type" value="Genomic_DNA"/>
</dbReference>
<name>A0A7C9UZZ9_9PROT</name>
<evidence type="ECO:0000313" key="1">
    <source>
        <dbReference type="EMBL" id="NFV81115.1"/>
    </source>
</evidence>
<organism evidence="1 2">
    <name type="scientific">Magnetospirillum aberrantis SpK</name>
    <dbReference type="NCBI Taxonomy" id="908842"/>
    <lineage>
        <taxon>Bacteria</taxon>
        <taxon>Pseudomonadati</taxon>
        <taxon>Pseudomonadota</taxon>
        <taxon>Alphaproteobacteria</taxon>
        <taxon>Rhodospirillales</taxon>
        <taxon>Rhodospirillaceae</taxon>
        <taxon>Magnetospirillum</taxon>
    </lineage>
</organism>
<gene>
    <name evidence="1" type="ORF">G4223_13430</name>
</gene>
<protein>
    <submittedName>
        <fullName evidence="1">DUF2934 domain-containing protein</fullName>
    </submittedName>
</protein>
<comment type="caution">
    <text evidence="1">The sequence shown here is derived from an EMBL/GenBank/DDBJ whole genome shotgun (WGS) entry which is preliminary data.</text>
</comment>
<proteinExistence type="predicted"/>
<dbReference type="Pfam" id="PF11154">
    <property type="entry name" value="DUF2934"/>
    <property type="match status" value="1"/>
</dbReference>